<accession>A0A9N8EMN9</accession>
<dbReference type="InterPro" id="IPR003439">
    <property type="entry name" value="ABC_transporter-like_ATP-bd"/>
</dbReference>
<comment type="caution">
    <text evidence="4">The sequence shown here is derived from an EMBL/GenBank/DDBJ whole genome shotgun (WGS) entry which is preliminary data.</text>
</comment>
<feature type="domain" description="ABC transporter" evidence="3">
    <location>
        <begin position="158"/>
        <end position="189"/>
    </location>
</feature>
<dbReference type="AlphaFoldDB" id="A0A9N8EMN9"/>
<dbReference type="GO" id="GO:0016887">
    <property type="term" value="F:ATP hydrolysis activity"/>
    <property type="evidence" value="ECO:0007669"/>
    <property type="project" value="InterPro"/>
</dbReference>
<evidence type="ECO:0000256" key="2">
    <source>
        <dbReference type="SAM" id="MobiDB-lite"/>
    </source>
</evidence>
<feature type="region of interest" description="Disordered" evidence="2">
    <location>
        <begin position="71"/>
        <end position="98"/>
    </location>
</feature>
<dbReference type="Gene3D" id="3.40.50.300">
    <property type="entry name" value="P-loop containing nucleotide triphosphate hydrolases"/>
    <property type="match status" value="1"/>
</dbReference>
<keyword evidence="5" id="KW-1185">Reference proteome</keyword>
<gene>
    <name evidence="4" type="ORF">SEMRO_1378_G267620.1</name>
</gene>
<name>A0A9N8EMN9_9STRA</name>
<dbReference type="SUPFAM" id="SSF52540">
    <property type="entry name" value="P-loop containing nucleoside triphosphate hydrolases"/>
    <property type="match status" value="1"/>
</dbReference>
<proteinExistence type="predicted"/>
<dbReference type="Proteomes" id="UP001153069">
    <property type="component" value="Unassembled WGS sequence"/>
</dbReference>
<evidence type="ECO:0000313" key="4">
    <source>
        <dbReference type="EMBL" id="CAB9523110.1"/>
    </source>
</evidence>
<evidence type="ECO:0000313" key="5">
    <source>
        <dbReference type="Proteomes" id="UP001153069"/>
    </source>
</evidence>
<dbReference type="OrthoDB" id="2110130at2759"/>
<dbReference type="InterPro" id="IPR050611">
    <property type="entry name" value="ABCF"/>
</dbReference>
<dbReference type="EMBL" id="CAICTM010001376">
    <property type="protein sequence ID" value="CAB9523110.1"/>
    <property type="molecule type" value="Genomic_DNA"/>
</dbReference>
<dbReference type="PANTHER" id="PTHR19211:SF14">
    <property type="entry name" value="ATP-BINDING CASSETTE SUB-FAMILY F MEMBER 1"/>
    <property type="match status" value="1"/>
</dbReference>
<dbReference type="InterPro" id="IPR027417">
    <property type="entry name" value="P-loop_NTPase"/>
</dbReference>
<dbReference type="PANTHER" id="PTHR19211">
    <property type="entry name" value="ATP-BINDING TRANSPORT PROTEIN-RELATED"/>
    <property type="match status" value="1"/>
</dbReference>
<dbReference type="Pfam" id="PF00005">
    <property type="entry name" value="ABC_tran"/>
    <property type="match status" value="1"/>
</dbReference>
<protein>
    <submittedName>
        <fullName evidence="4">Sub-family F member</fullName>
    </submittedName>
</protein>
<reference evidence="4" key="1">
    <citation type="submission" date="2020-06" db="EMBL/GenBank/DDBJ databases">
        <authorList>
            <consortium name="Plant Systems Biology data submission"/>
        </authorList>
    </citation>
    <scope>NUCLEOTIDE SEQUENCE</scope>
    <source>
        <strain evidence="4">D6</strain>
    </source>
</reference>
<feature type="compositionally biased region" description="Basic residues" evidence="2">
    <location>
        <begin position="87"/>
        <end position="97"/>
    </location>
</feature>
<keyword evidence="1" id="KW-0677">Repeat</keyword>
<organism evidence="4 5">
    <name type="scientific">Seminavis robusta</name>
    <dbReference type="NCBI Taxonomy" id="568900"/>
    <lineage>
        <taxon>Eukaryota</taxon>
        <taxon>Sar</taxon>
        <taxon>Stramenopiles</taxon>
        <taxon>Ochrophyta</taxon>
        <taxon>Bacillariophyta</taxon>
        <taxon>Bacillariophyceae</taxon>
        <taxon>Bacillariophycidae</taxon>
        <taxon>Naviculales</taxon>
        <taxon>Naviculaceae</taxon>
        <taxon>Seminavis</taxon>
    </lineage>
</organism>
<sequence length="211" mass="23132">MRKEIEVRFGRRKRVGSDRKRTQLHCLMDAAMAQAVEPTQVEKKLDFTCTGGGDTEVVVVGERKKAVERLAGKEQRQISETSPAGKKLSRRERRKKEKMALAAAQQAEASALAVQGSLEGAQFACSQTPVEDSQQWKNSLNVSVPSFSISAAGKTLFDDAALSLTQGRRYGLVAPNGHGKSTLLKMIATGKLNIPPRIDHLYVEQEVLADR</sequence>
<dbReference type="GO" id="GO:0005524">
    <property type="term" value="F:ATP binding"/>
    <property type="evidence" value="ECO:0007669"/>
    <property type="project" value="InterPro"/>
</dbReference>
<evidence type="ECO:0000259" key="3">
    <source>
        <dbReference type="Pfam" id="PF00005"/>
    </source>
</evidence>
<evidence type="ECO:0000256" key="1">
    <source>
        <dbReference type="ARBA" id="ARBA00022737"/>
    </source>
</evidence>